<organism evidence="2 3">
    <name type="scientific">Tegillarca granosa</name>
    <name type="common">Malaysian cockle</name>
    <name type="synonym">Anadara granosa</name>
    <dbReference type="NCBI Taxonomy" id="220873"/>
    <lineage>
        <taxon>Eukaryota</taxon>
        <taxon>Metazoa</taxon>
        <taxon>Spiralia</taxon>
        <taxon>Lophotrochozoa</taxon>
        <taxon>Mollusca</taxon>
        <taxon>Bivalvia</taxon>
        <taxon>Autobranchia</taxon>
        <taxon>Pteriomorphia</taxon>
        <taxon>Arcoida</taxon>
        <taxon>Arcoidea</taxon>
        <taxon>Arcidae</taxon>
        <taxon>Tegillarca</taxon>
    </lineage>
</organism>
<evidence type="ECO:0000256" key="1">
    <source>
        <dbReference type="SAM" id="Phobius"/>
    </source>
</evidence>
<keyword evidence="1" id="KW-0812">Transmembrane</keyword>
<comment type="caution">
    <text evidence="2">The sequence shown here is derived from an EMBL/GenBank/DDBJ whole genome shotgun (WGS) entry which is preliminary data.</text>
</comment>
<accession>A0ABQ9FEN5</accession>
<keyword evidence="1" id="KW-0472">Membrane</keyword>
<evidence type="ECO:0000313" key="2">
    <source>
        <dbReference type="EMBL" id="KAJ8315789.1"/>
    </source>
</evidence>
<keyword evidence="1" id="KW-1133">Transmembrane helix</keyword>
<name>A0ABQ9FEN5_TEGGR</name>
<dbReference type="EMBL" id="JARBDR010000337">
    <property type="protein sequence ID" value="KAJ8315789.1"/>
    <property type="molecule type" value="Genomic_DNA"/>
</dbReference>
<dbReference type="Proteomes" id="UP001217089">
    <property type="component" value="Unassembled WGS sequence"/>
</dbReference>
<evidence type="ECO:0000313" key="3">
    <source>
        <dbReference type="Proteomes" id="UP001217089"/>
    </source>
</evidence>
<feature type="transmembrane region" description="Helical" evidence="1">
    <location>
        <begin position="20"/>
        <end position="40"/>
    </location>
</feature>
<reference evidence="2 3" key="1">
    <citation type="submission" date="2022-12" db="EMBL/GenBank/DDBJ databases">
        <title>Chromosome-level genome of Tegillarca granosa.</title>
        <authorList>
            <person name="Kim J."/>
        </authorList>
    </citation>
    <scope>NUCLEOTIDE SEQUENCE [LARGE SCALE GENOMIC DNA]</scope>
    <source>
        <strain evidence="2">Teg-2019</strain>
        <tissue evidence="2">Adductor muscle</tissue>
    </source>
</reference>
<proteinExistence type="predicted"/>
<sequence>MLLKVLNLSINLLNFTKRLFYLISVCVFLYIFAPQQGYVYNICRVKQVFVSLTTDFRYLQLKVHNFKQFTIKRS</sequence>
<protein>
    <submittedName>
        <fullName evidence="2">Uncharacterized protein</fullName>
    </submittedName>
</protein>
<keyword evidence="3" id="KW-1185">Reference proteome</keyword>
<gene>
    <name evidence="2" type="ORF">KUTeg_007939</name>
</gene>